<protein>
    <submittedName>
        <fullName evidence="1">Uncharacterized protein</fullName>
    </submittedName>
</protein>
<accession>A0A4Y2G9F2</accession>
<dbReference type="AlphaFoldDB" id="A0A4Y2G9F2"/>
<evidence type="ECO:0000313" key="1">
    <source>
        <dbReference type="EMBL" id="GBM49238.1"/>
    </source>
</evidence>
<reference evidence="1 2" key="1">
    <citation type="journal article" date="2019" name="Sci. Rep.">
        <title>Orb-weaving spider Araneus ventricosus genome elucidates the spidroin gene catalogue.</title>
        <authorList>
            <person name="Kono N."/>
            <person name="Nakamura H."/>
            <person name="Ohtoshi R."/>
            <person name="Moran D.A.P."/>
            <person name="Shinohara A."/>
            <person name="Yoshida Y."/>
            <person name="Fujiwara M."/>
            <person name="Mori M."/>
            <person name="Tomita M."/>
            <person name="Arakawa K."/>
        </authorList>
    </citation>
    <scope>NUCLEOTIDE SEQUENCE [LARGE SCALE GENOMIC DNA]</scope>
</reference>
<keyword evidence="2" id="KW-1185">Reference proteome</keyword>
<name>A0A4Y2G9F2_ARAVE</name>
<evidence type="ECO:0000313" key="2">
    <source>
        <dbReference type="Proteomes" id="UP000499080"/>
    </source>
</evidence>
<proteinExistence type="predicted"/>
<dbReference type="Proteomes" id="UP000499080">
    <property type="component" value="Unassembled WGS sequence"/>
</dbReference>
<comment type="caution">
    <text evidence="1">The sequence shown here is derived from an EMBL/GenBank/DDBJ whole genome shotgun (WGS) entry which is preliminary data.</text>
</comment>
<gene>
    <name evidence="1" type="ORF">AVEN_59301_1</name>
</gene>
<sequence>MIRRVWRLLHAKSYAVAKCPPVGVAWKLGDGVPTQLFSSSSDRGPNFRERAVDANFEVSFSALAKSFSDDAPLTFCSEWSLSLGHDGIK</sequence>
<organism evidence="1 2">
    <name type="scientific">Araneus ventricosus</name>
    <name type="common">Orbweaver spider</name>
    <name type="synonym">Epeira ventricosa</name>
    <dbReference type="NCBI Taxonomy" id="182803"/>
    <lineage>
        <taxon>Eukaryota</taxon>
        <taxon>Metazoa</taxon>
        <taxon>Ecdysozoa</taxon>
        <taxon>Arthropoda</taxon>
        <taxon>Chelicerata</taxon>
        <taxon>Arachnida</taxon>
        <taxon>Araneae</taxon>
        <taxon>Araneomorphae</taxon>
        <taxon>Entelegynae</taxon>
        <taxon>Araneoidea</taxon>
        <taxon>Araneidae</taxon>
        <taxon>Araneus</taxon>
    </lineage>
</organism>
<dbReference type="EMBL" id="BGPR01001245">
    <property type="protein sequence ID" value="GBM49238.1"/>
    <property type="molecule type" value="Genomic_DNA"/>
</dbReference>